<dbReference type="AlphaFoldDB" id="A0A2T7ED45"/>
<feature type="region of interest" description="Disordered" evidence="1">
    <location>
        <begin position="1"/>
        <end position="48"/>
    </location>
</feature>
<gene>
    <name evidence="2" type="ORF">GQ55_3G248900</name>
</gene>
<dbReference type="Gramene" id="PUZ65739">
    <property type="protein sequence ID" value="PUZ65739"/>
    <property type="gene ID" value="GQ55_3G248900"/>
</dbReference>
<evidence type="ECO:0000256" key="1">
    <source>
        <dbReference type="SAM" id="MobiDB-lite"/>
    </source>
</evidence>
<name>A0A2T7ED45_9POAL</name>
<dbReference type="Proteomes" id="UP000244336">
    <property type="component" value="Chromosome 3"/>
</dbReference>
<accession>A0A2T7ED45</accession>
<proteinExistence type="predicted"/>
<dbReference type="EMBL" id="CM009751">
    <property type="protein sequence ID" value="PUZ65739.1"/>
    <property type="molecule type" value="Genomic_DNA"/>
</dbReference>
<protein>
    <submittedName>
        <fullName evidence="2">Uncharacterized protein</fullName>
    </submittedName>
</protein>
<evidence type="ECO:0000313" key="3">
    <source>
        <dbReference type="Proteomes" id="UP000244336"/>
    </source>
</evidence>
<organism evidence="2 3">
    <name type="scientific">Panicum hallii var. hallii</name>
    <dbReference type="NCBI Taxonomy" id="1504633"/>
    <lineage>
        <taxon>Eukaryota</taxon>
        <taxon>Viridiplantae</taxon>
        <taxon>Streptophyta</taxon>
        <taxon>Embryophyta</taxon>
        <taxon>Tracheophyta</taxon>
        <taxon>Spermatophyta</taxon>
        <taxon>Magnoliopsida</taxon>
        <taxon>Liliopsida</taxon>
        <taxon>Poales</taxon>
        <taxon>Poaceae</taxon>
        <taxon>PACMAD clade</taxon>
        <taxon>Panicoideae</taxon>
        <taxon>Panicodae</taxon>
        <taxon>Paniceae</taxon>
        <taxon>Panicinae</taxon>
        <taxon>Panicum</taxon>
        <taxon>Panicum sect. Panicum</taxon>
    </lineage>
</organism>
<sequence>MGGGGGGGGRGRRRTRRDGVVCSGKRKKNAGSGWLRARTAAPARQGSARHMPCGGFAAGAGLPDQVASAFPYGCAIGGVRCRPSCQDQAVIRCVPACAD</sequence>
<evidence type="ECO:0000313" key="2">
    <source>
        <dbReference type="EMBL" id="PUZ65739.1"/>
    </source>
</evidence>
<reference evidence="2 3" key="1">
    <citation type="submission" date="2018-04" db="EMBL/GenBank/DDBJ databases">
        <title>WGS assembly of Panicum hallii var. hallii HAL2.</title>
        <authorList>
            <person name="Lovell J."/>
            <person name="Jenkins J."/>
            <person name="Lowry D."/>
            <person name="Mamidi S."/>
            <person name="Sreedasyam A."/>
            <person name="Weng X."/>
            <person name="Barry K."/>
            <person name="Bonette J."/>
            <person name="Campitelli B."/>
            <person name="Daum C."/>
            <person name="Gordon S."/>
            <person name="Gould B."/>
            <person name="Lipzen A."/>
            <person name="MacQueen A."/>
            <person name="Palacio-Mejia J."/>
            <person name="Plott C."/>
            <person name="Shakirov E."/>
            <person name="Shu S."/>
            <person name="Yoshinaga Y."/>
            <person name="Zane M."/>
            <person name="Rokhsar D."/>
            <person name="Grimwood J."/>
            <person name="Schmutz J."/>
            <person name="Juenger T."/>
        </authorList>
    </citation>
    <scope>NUCLEOTIDE SEQUENCE [LARGE SCALE GENOMIC DNA]</scope>
    <source>
        <strain evidence="3">cv. HAL2</strain>
    </source>
</reference>
<keyword evidence="3" id="KW-1185">Reference proteome</keyword>